<organism evidence="1 2">
    <name type="scientific">Xanthomonas melonis</name>
    <dbReference type="NCBI Taxonomy" id="56456"/>
    <lineage>
        <taxon>Bacteria</taxon>
        <taxon>Pseudomonadati</taxon>
        <taxon>Pseudomonadota</taxon>
        <taxon>Gammaproteobacteria</taxon>
        <taxon>Lysobacterales</taxon>
        <taxon>Lysobacteraceae</taxon>
        <taxon>Xanthomonas</taxon>
    </lineage>
</organism>
<comment type="caution">
    <text evidence="1">The sequence shown here is derived from an EMBL/GenBank/DDBJ whole genome shotgun (WGS) entry which is preliminary data.</text>
</comment>
<dbReference type="EMBL" id="MDEH01000006">
    <property type="protein sequence ID" value="PPU72391.1"/>
    <property type="molecule type" value="Genomic_DNA"/>
</dbReference>
<dbReference type="RefSeq" id="WP_104587643.1">
    <property type="nucleotide sequence ID" value="NZ_JAJGQH010000008.1"/>
</dbReference>
<dbReference type="Proteomes" id="UP000239865">
    <property type="component" value="Unassembled WGS sequence"/>
</dbReference>
<proteinExistence type="predicted"/>
<name>A0A2S7DF08_9XANT</name>
<reference evidence="1 2" key="1">
    <citation type="submission" date="2016-08" db="EMBL/GenBank/DDBJ databases">
        <authorList>
            <person name="Seilhamer J.J."/>
        </authorList>
    </citation>
    <scope>NUCLEOTIDE SEQUENCE [LARGE SCALE GENOMIC DNA]</scope>
    <source>
        <strain evidence="1 2">CFBP4644</strain>
    </source>
</reference>
<protein>
    <submittedName>
        <fullName evidence="1">Uncharacterized protein</fullName>
    </submittedName>
</protein>
<gene>
    <name evidence="1" type="ORF">XmelCFBP4644_12380</name>
</gene>
<evidence type="ECO:0000313" key="1">
    <source>
        <dbReference type="EMBL" id="PPU72391.1"/>
    </source>
</evidence>
<sequence>MTSSHLLRIAPDEHGHVYPVYDTIHQGKHLFTAIGVGRIERGEVHTTPVAQNTLNALAAYGKDHGHGRFHMVEVATETAAPMRVRKALEAAHDKETVFFVCRGPKVYDAVFFALKVDATQPGSPQ</sequence>
<accession>A0A2S7DF08</accession>
<evidence type="ECO:0000313" key="2">
    <source>
        <dbReference type="Proteomes" id="UP000239865"/>
    </source>
</evidence>
<dbReference type="AlphaFoldDB" id="A0A2S7DF08"/>